<comment type="caution">
    <text evidence="2">The sequence shown here is derived from an EMBL/GenBank/DDBJ whole genome shotgun (WGS) entry which is preliminary data.</text>
</comment>
<dbReference type="PANTHER" id="PTHR34072">
    <property type="entry name" value="ENZYMATIC POLYPROTEIN-RELATED"/>
    <property type="match status" value="1"/>
</dbReference>
<dbReference type="OrthoDB" id="415724at2759"/>
<feature type="domain" description="Reverse transcriptase/retrotransposon-derived protein RNase H-like" evidence="1">
    <location>
        <begin position="216"/>
        <end position="261"/>
    </location>
</feature>
<organism evidence="2 3">
    <name type="scientific">Gossypium australe</name>
    <dbReference type="NCBI Taxonomy" id="47621"/>
    <lineage>
        <taxon>Eukaryota</taxon>
        <taxon>Viridiplantae</taxon>
        <taxon>Streptophyta</taxon>
        <taxon>Embryophyta</taxon>
        <taxon>Tracheophyta</taxon>
        <taxon>Spermatophyta</taxon>
        <taxon>Magnoliopsida</taxon>
        <taxon>eudicotyledons</taxon>
        <taxon>Gunneridae</taxon>
        <taxon>Pentapetalae</taxon>
        <taxon>rosids</taxon>
        <taxon>malvids</taxon>
        <taxon>Malvales</taxon>
        <taxon>Malvaceae</taxon>
        <taxon>Malvoideae</taxon>
        <taxon>Gossypium</taxon>
    </lineage>
</organism>
<dbReference type="EMBL" id="SMMG02000002">
    <property type="protein sequence ID" value="KAA3484056.1"/>
    <property type="molecule type" value="Genomic_DNA"/>
</dbReference>
<dbReference type="SUPFAM" id="SSF56672">
    <property type="entry name" value="DNA/RNA polymerases"/>
    <property type="match status" value="2"/>
</dbReference>
<proteinExistence type="predicted"/>
<dbReference type="InterPro" id="IPR043502">
    <property type="entry name" value="DNA/RNA_pol_sf"/>
</dbReference>
<reference evidence="3" key="1">
    <citation type="journal article" date="2019" name="Plant Biotechnol. J.">
        <title>Genome sequencing of the Australian wild diploid species Gossypium australe highlights disease resistance and delayed gland morphogenesis.</title>
        <authorList>
            <person name="Cai Y."/>
            <person name="Cai X."/>
            <person name="Wang Q."/>
            <person name="Wang P."/>
            <person name="Zhang Y."/>
            <person name="Cai C."/>
            <person name="Xu Y."/>
            <person name="Wang K."/>
            <person name="Zhou Z."/>
            <person name="Wang C."/>
            <person name="Geng S."/>
            <person name="Li B."/>
            <person name="Dong Q."/>
            <person name="Hou Y."/>
            <person name="Wang H."/>
            <person name="Ai P."/>
            <person name="Liu Z."/>
            <person name="Yi F."/>
            <person name="Sun M."/>
            <person name="An G."/>
            <person name="Cheng J."/>
            <person name="Zhang Y."/>
            <person name="Shi Q."/>
            <person name="Xie Y."/>
            <person name="Shi X."/>
            <person name="Chang Y."/>
            <person name="Huang F."/>
            <person name="Chen Y."/>
            <person name="Hong S."/>
            <person name="Mi L."/>
            <person name="Sun Q."/>
            <person name="Zhang L."/>
            <person name="Zhou B."/>
            <person name="Peng R."/>
            <person name="Zhang X."/>
            <person name="Liu F."/>
        </authorList>
    </citation>
    <scope>NUCLEOTIDE SEQUENCE [LARGE SCALE GENOMIC DNA]</scope>
    <source>
        <strain evidence="3">cv. PA1801</strain>
    </source>
</reference>
<evidence type="ECO:0000313" key="2">
    <source>
        <dbReference type="EMBL" id="KAA3484056.1"/>
    </source>
</evidence>
<dbReference type="Gene3D" id="3.30.70.270">
    <property type="match status" value="2"/>
</dbReference>
<dbReference type="AlphaFoldDB" id="A0A5B6WRY4"/>
<protein>
    <submittedName>
        <fullName evidence="2">DNA/RNA polymerases superfamily protein</fullName>
    </submittedName>
</protein>
<evidence type="ECO:0000313" key="3">
    <source>
        <dbReference type="Proteomes" id="UP000325315"/>
    </source>
</evidence>
<sequence length="333" mass="38110">MGLPPDCEVKFAIEVYLCTTPVSMAPYHMAATEIKELKIQLQDLLDRDFIRPSASVFSKKILRSVYYQLKVKGSDIPKKCFVHGMKSTKNVSEIRSFHDLTSYYRRFVNDFSKISFPDEAPQKNESFEKLKVMLTEAPILTLPKSGKEFVVISDASMSRSGRVDPKNIEAILQWKSPKNVSEIQSFYGLNSYYKRFVNEIFKIAFPDKTPTKEHYLESFEKLKVMFTEVPILTLPESGKEFVVFNDASLSRLGCVLMQDHECNYSTYDLDLVAMVFTLKIYNHYLYDPGKANIITNALSQTLVIELRVMFSQLSICDGGSQLAELKIKPVLFD</sequence>
<dbReference type="InterPro" id="IPR041577">
    <property type="entry name" value="RT_RNaseH_2"/>
</dbReference>
<dbReference type="InterPro" id="IPR043128">
    <property type="entry name" value="Rev_trsase/Diguanyl_cyclase"/>
</dbReference>
<keyword evidence="3" id="KW-1185">Reference proteome</keyword>
<evidence type="ECO:0000259" key="1">
    <source>
        <dbReference type="Pfam" id="PF17919"/>
    </source>
</evidence>
<name>A0A5B6WRY4_9ROSI</name>
<dbReference type="Pfam" id="PF17919">
    <property type="entry name" value="RT_RNaseH_2"/>
    <property type="match status" value="1"/>
</dbReference>
<accession>A0A5B6WRY4</accession>
<gene>
    <name evidence="2" type="ORF">EPI10_006168</name>
</gene>
<dbReference type="PANTHER" id="PTHR34072:SF59">
    <property type="entry name" value="CCHC-TYPE INTEGRASE"/>
    <property type="match status" value="1"/>
</dbReference>
<dbReference type="Proteomes" id="UP000325315">
    <property type="component" value="Unassembled WGS sequence"/>
</dbReference>
<dbReference type="Gene3D" id="3.10.10.10">
    <property type="entry name" value="HIV Type 1 Reverse Transcriptase, subunit A, domain 1"/>
    <property type="match status" value="1"/>
</dbReference>